<dbReference type="Gene3D" id="1.10.260.40">
    <property type="entry name" value="lambda repressor-like DNA-binding domains"/>
    <property type="match status" value="1"/>
</dbReference>
<dbReference type="RefSeq" id="WP_073027355.1">
    <property type="nucleotide sequence ID" value="NZ_FQXJ01000003.1"/>
</dbReference>
<name>A0A1M5QR74_9FIRM</name>
<gene>
    <name evidence="2" type="ORF">SAMN02746098_00335</name>
</gene>
<keyword evidence="3" id="KW-1185">Reference proteome</keyword>
<dbReference type="SUPFAM" id="SSF47413">
    <property type="entry name" value="lambda repressor-like DNA-binding domains"/>
    <property type="match status" value="1"/>
</dbReference>
<dbReference type="OrthoDB" id="1799466at2"/>
<dbReference type="CDD" id="cd00093">
    <property type="entry name" value="HTH_XRE"/>
    <property type="match status" value="1"/>
</dbReference>
<feature type="domain" description="HTH cro/C1-type" evidence="1">
    <location>
        <begin position="12"/>
        <end position="66"/>
    </location>
</feature>
<evidence type="ECO:0000313" key="3">
    <source>
        <dbReference type="Proteomes" id="UP000183954"/>
    </source>
</evidence>
<dbReference type="InterPro" id="IPR001387">
    <property type="entry name" value="Cro/C1-type_HTH"/>
</dbReference>
<dbReference type="PROSITE" id="PS50943">
    <property type="entry name" value="HTH_CROC1"/>
    <property type="match status" value="1"/>
</dbReference>
<accession>A0A1M5QR74</accession>
<dbReference type="STRING" id="1121420.SAMN02746098_00335"/>
<dbReference type="Pfam" id="PF01381">
    <property type="entry name" value="HTH_3"/>
    <property type="match status" value="1"/>
</dbReference>
<proteinExistence type="predicted"/>
<sequence>MLSPNKTLGKNIAYYRKERKLYRAKFAATVGMNTNHLYCIEAGRIYPQICILARLAAELGVPIDELVGNEIVR</sequence>
<dbReference type="EMBL" id="FQXJ01000003">
    <property type="protein sequence ID" value="SHH16361.1"/>
    <property type="molecule type" value="Genomic_DNA"/>
</dbReference>
<reference evidence="3" key="1">
    <citation type="submission" date="2016-11" db="EMBL/GenBank/DDBJ databases">
        <authorList>
            <person name="Varghese N."/>
            <person name="Submissions S."/>
        </authorList>
    </citation>
    <scope>NUCLEOTIDE SEQUENCE [LARGE SCALE GENOMIC DNA]</scope>
    <source>
        <strain evidence="3">DSM 15449</strain>
    </source>
</reference>
<dbReference type="InterPro" id="IPR010982">
    <property type="entry name" value="Lambda_DNA-bd_dom_sf"/>
</dbReference>
<protein>
    <submittedName>
        <fullName evidence="2">Helix-turn-helix</fullName>
    </submittedName>
</protein>
<dbReference type="Proteomes" id="UP000183954">
    <property type="component" value="Unassembled WGS sequence"/>
</dbReference>
<dbReference type="SMART" id="SM00530">
    <property type="entry name" value="HTH_XRE"/>
    <property type="match status" value="1"/>
</dbReference>
<evidence type="ECO:0000259" key="1">
    <source>
        <dbReference type="PROSITE" id="PS50943"/>
    </source>
</evidence>
<evidence type="ECO:0000313" key="2">
    <source>
        <dbReference type="EMBL" id="SHH16361.1"/>
    </source>
</evidence>
<organism evidence="2 3">
    <name type="scientific">Desulfosporosinus lacus DSM 15449</name>
    <dbReference type="NCBI Taxonomy" id="1121420"/>
    <lineage>
        <taxon>Bacteria</taxon>
        <taxon>Bacillati</taxon>
        <taxon>Bacillota</taxon>
        <taxon>Clostridia</taxon>
        <taxon>Eubacteriales</taxon>
        <taxon>Desulfitobacteriaceae</taxon>
        <taxon>Desulfosporosinus</taxon>
    </lineage>
</organism>
<dbReference type="GO" id="GO:0003677">
    <property type="term" value="F:DNA binding"/>
    <property type="evidence" value="ECO:0007669"/>
    <property type="project" value="InterPro"/>
</dbReference>
<dbReference type="AlphaFoldDB" id="A0A1M5QR74"/>